<reference evidence="3" key="1">
    <citation type="submission" date="2023-07" db="EMBL/GenBank/DDBJ databases">
        <authorList>
            <person name="Stuckert A."/>
        </authorList>
    </citation>
    <scope>NUCLEOTIDE SEQUENCE</scope>
</reference>
<keyword evidence="1" id="KW-0378">Hydrolase</keyword>
<dbReference type="Pfam" id="PF00293">
    <property type="entry name" value="NUDIX"/>
    <property type="match status" value="1"/>
</dbReference>
<dbReference type="SUPFAM" id="SSF55811">
    <property type="entry name" value="Nudix"/>
    <property type="match status" value="1"/>
</dbReference>
<dbReference type="PROSITE" id="PS00893">
    <property type="entry name" value="NUDIX_BOX"/>
    <property type="match status" value="1"/>
</dbReference>
<protein>
    <recommendedName>
        <fullName evidence="2">Nudix hydrolase domain-containing protein</fullName>
    </recommendedName>
</protein>
<dbReference type="InterPro" id="IPR015797">
    <property type="entry name" value="NUDIX_hydrolase-like_dom_sf"/>
</dbReference>
<proteinExistence type="predicted"/>
<evidence type="ECO:0000313" key="4">
    <source>
        <dbReference type="Proteomes" id="UP001176940"/>
    </source>
</evidence>
<dbReference type="Gene3D" id="3.90.79.10">
    <property type="entry name" value="Nucleoside Triphosphate Pyrophosphohydrolase"/>
    <property type="match status" value="1"/>
</dbReference>
<accession>A0ABN9MNJ4</accession>
<dbReference type="EMBL" id="CAUEEQ010078797">
    <property type="protein sequence ID" value="CAJ0968001.1"/>
    <property type="molecule type" value="Genomic_DNA"/>
</dbReference>
<dbReference type="PANTHER" id="PTHR22769">
    <property type="entry name" value="MUTT/NUDIX HYDROLASE"/>
    <property type="match status" value="1"/>
</dbReference>
<dbReference type="PROSITE" id="PS51462">
    <property type="entry name" value="NUDIX"/>
    <property type="match status" value="1"/>
</dbReference>
<gene>
    <name evidence="3" type="ORF">RIMI_LOCUS22684684</name>
</gene>
<dbReference type="InterPro" id="IPR020084">
    <property type="entry name" value="NUDIX_hydrolase_CS"/>
</dbReference>
<evidence type="ECO:0000313" key="3">
    <source>
        <dbReference type="EMBL" id="CAJ0968001.1"/>
    </source>
</evidence>
<keyword evidence="4" id="KW-1185">Reference proteome</keyword>
<dbReference type="PANTHER" id="PTHR22769:SF56">
    <property type="entry name" value="8-OXO-DGDP PHOSPHATASE NUDT18"/>
    <property type="match status" value="1"/>
</dbReference>
<organism evidence="3 4">
    <name type="scientific">Ranitomeya imitator</name>
    <name type="common">mimic poison frog</name>
    <dbReference type="NCBI Taxonomy" id="111125"/>
    <lineage>
        <taxon>Eukaryota</taxon>
        <taxon>Metazoa</taxon>
        <taxon>Chordata</taxon>
        <taxon>Craniata</taxon>
        <taxon>Vertebrata</taxon>
        <taxon>Euteleostomi</taxon>
        <taxon>Amphibia</taxon>
        <taxon>Batrachia</taxon>
        <taxon>Anura</taxon>
        <taxon>Neobatrachia</taxon>
        <taxon>Hyloidea</taxon>
        <taxon>Dendrobatidae</taxon>
        <taxon>Dendrobatinae</taxon>
        <taxon>Ranitomeya</taxon>
    </lineage>
</organism>
<comment type="caution">
    <text evidence="3">The sequence shown here is derived from an EMBL/GenBank/DDBJ whole genome shotgun (WGS) entry which is preliminary data.</text>
</comment>
<feature type="domain" description="Nudix hydrolase" evidence="2">
    <location>
        <begin position="36"/>
        <end position="164"/>
    </location>
</feature>
<evidence type="ECO:0000256" key="1">
    <source>
        <dbReference type="ARBA" id="ARBA00022801"/>
    </source>
</evidence>
<name>A0ABN9MNJ4_9NEOB</name>
<dbReference type="InterPro" id="IPR000086">
    <property type="entry name" value="NUDIX_hydrolase_dom"/>
</dbReference>
<sequence length="305" mass="33737">MSRRLEEELTILLDGGAVPLPDKCDVAPESPRPLRLKHNVCYIVVGILLNDQDEVLMMQEAKAECRGRWYLPAGRLERGESLVDGLCREVAEETGLLCQPLTLLLVEERGASWVRFVFLAQETGGVLKSSASADKESLQASWWDRVSQLPLRCRDILPLIQRALDYRRLPSHPSILPQLCPSPFLVLRLLLVCIVSGEIQILQSSADSARLPTIVCDARRGGGSILNPLFYLLHDAYMSCGILGVQHQGGDDADGVCFNIMGVLHDCELPVVRTGGLSWVAVEDEALKNRLEQVMKNNTMLPLCS</sequence>
<evidence type="ECO:0000259" key="2">
    <source>
        <dbReference type="PROSITE" id="PS51462"/>
    </source>
</evidence>
<dbReference type="Proteomes" id="UP001176940">
    <property type="component" value="Unassembled WGS sequence"/>
</dbReference>